<dbReference type="PANTHER" id="PTHR10272:SF0">
    <property type="entry name" value="PLATELET-ACTIVATING FACTOR ACETYLHYDROLASE"/>
    <property type="match status" value="1"/>
</dbReference>
<dbReference type="Pfam" id="PF03403">
    <property type="entry name" value="PAF-AH_p_II"/>
    <property type="match status" value="1"/>
</dbReference>
<evidence type="ECO:0000313" key="5">
    <source>
        <dbReference type="EMBL" id="QDF36256.1"/>
    </source>
</evidence>
<keyword evidence="1" id="KW-0378">Hydrolase</keyword>
<feature type="transmembrane region" description="Helical" evidence="4">
    <location>
        <begin position="79"/>
        <end position="104"/>
    </location>
</feature>
<sequence>MRILEISTIVVLVAHIVFRLSPGREDYLWLGYLPFLCLAIIAFHLLFEGYRWQMLPIYLVAFAGVLQSVIPQWTENVQAQYVTGLIGLCCVGGGIVLSTVFPVFQLPPPTGPNAVGTNIRYVVDKGRSDPLTPNGARELMIQVWYPAAGSFAGKVAAYQEKTTTTAWNARFSLVNTHSIVDAPLADSVGHCPVLLYAPSWNGMRTENTHLAEQLASHGYIVVGIDHPYSSSVTTFPDGRIIKSRLVEEGVYSTEAAFSGFLKTIETEIRTRADDVRSVLDFLEDLNTADPRGLFKNHLDMHSIGIFGFSLGGGVAAQACWLDRRFKACLNMDGVMADESLNQGAIAPLFIMSQNAPLPPNSVGEVGQSKRREMSMDWEQFVQMRRLYATFGGYWLTLQRAKHFNFSDYAFSSPVHFVGRSGTIDPKRAARAIGESAFAFFELYLRGNGGPLLELAPNDVADVRFEKSTAVSASKD</sequence>
<keyword evidence="3" id="KW-0443">Lipid metabolism</keyword>
<dbReference type="PANTHER" id="PTHR10272">
    <property type="entry name" value="PLATELET-ACTIVATING FACTOR ACETYLHYDROLASE"/>
    <property type="match status" value="1"/>
</dbReference>
<evidence type="ECO:0000313" key="6">
    <source>
        <dbReference type="Proteomes" id="UP000319298"/>
    </source>
</evidence>
<keyword evidence="4" id="KW-0812">Transmembrane</keyword>
<reference evidence="5 6" key="2">
    <citation type="journal article" date="2020" name="Int. J. Syst. Evol. Microbiol.">
        <title>Description and complete genome sequences of Bradyrhizobium symbiodeficiens sp. nov., a non-symbiotic bacterium associated with legumes native to Canada.</title>
        <authorList>
            <person name="Bromfield E.S.P."/>
            <person name="Cloutier S."/>
            <person name="Nguyen H.D.T."/>
        </authorList>
    </citation>
    <scope>NUCLEOTIDE SEQUENCE [LARGE SCALE GENOMIC DNA]</scope>
    <source>
        <strain evidence="5 6">65S1MB</strain>
    </source>
</reference>
<keyword evidence="2" id="KW-0442">Lipid degradation</keyword>
<evidence type="ECO:0000256" key="3">
    <source>
        <dbReference type="ARBA" id="ARBA00023098"/>
    </source>
</evidence>
<keyword evidence="6" id="KW-1185">Reference proteome</keyword>
<evidence type="ECO:0008006" key="7">
    <source>
        <dbReference type="Google" id="ProtNLM"/>
    </source>
</evidence>
<name>A0ABX5W0W7_9BRAD</name>
<proteinExistence type="predicted"/>
<keyword evidence="4" id="KW-1133">Transmembrane helix</keyword>
<reference evidence="6" key="1">
    <citation type="submission" date="2019-06" db="EMBL/GenBank/DDBJ databases">
        <title>Whole-Genome Sequence of Bradyrhizobium sp. 3 Strain 65S1MB.</title>
        <authorList>
            <person name="Bromfield E.S.P."/>
            <person name="Cloutier S."/>
            <person name="Nguyen H.D.T."/>
        </authorList>
    </citation>
    <scope>NUCLEOTIDE SEQUENCE [LARGE SCALE GENOMIC DNA]</scope>
    <source>
        <strain evidence="6">65S1MB</strain>
    </source>
</reference>
<dbReference type="InterPro" id="IPR029058">
    <property type="entry name" value="AB_hydrolase_fold"/>
</dbReference>
<dbReference type="SUPFAM" id="SSF53474">
    <property type="entry name" value="alpha/beta-Hydrolases"/>
    <property type="match status" value="1"/>
</dbReference>
<keyword evidence="4" id="KW-0472">Membrane</keyword>
<dbReference type="RefSeq" id="WP_140477506.1">
    <property type="nucleotide sequence ID" value="NZ_CP041090.2"/>
</dbReference>
<evidence type="ECO:0000256" key="1">
    <source>
        <dbReference type="ARBA" id="ARBA00022801"/>
    </source>
</evidence>
<dbReference type="EMBL" id="CP041090">
    <property type="protein sequence ID" value="QDF36256.1"/>
    <property type="molecule type" value="Genomic_DNA"/>
</dbReference>
<feature type="transmembrane region" description="Helical" evidence="4">
    <location>
        <begin position="54"/>
        <end position="73"/>
    </location>
</feature>
<gene>
    <name evidence="5" type="ORF">FJN17_01025</name>
</gene>
<feature type="transmembrane region" description="Helical" evidence="4">
    <location>
        <begin position="29"/>
        <end position="47"/>
    </location>
</feature>
<dbReference type="Proteomes" id="UP000319298">
    <property type="component" value="Chromosome"/>
</dbReference>
<dbReference type="Gene3D" id="3.40.50.1820">
    <property type="entry name" value="alpha/beta hydrolase"/>
    <property type="match status" value="1"/>
</dbReference>
<protein>
    <recommendedName>
        <fullName evidence="7">Platelet-activating factor acetylhydrolase</fullName>
    </recommendedName>
</protein>
<evidence type="ECO:0000256" key="4">
    <source>
        <dbReference type="SAM" id="Phobius"/>
    </source>
</evidence>
<accession>A0ABX5W0W7</accession>
<organism evidence="5 6">
    <name type="scientific">Bradyrhizobium symbiodeficiens</name>
    <dbReference type="NCBI Taxonomy" id="1404367"/>
    <lineage>
        <taxon>Bacteria</taxon>
        <taxon>Pseudomonadati</taxon>
        <taxon>Pseudomonadota</taxon>
        <taxon>Alphaproteobacteria</taxon>
        <taxon>Hyphomicrobiales</taxon>
        <taxon>Nitrobacteraceae</taxon>
        <taxon>Bradyrhizobium</taxon>
    </lineage>
</organism>
<evidence type="ECO:0000256" key="2">
    <source>
        <dbReference type="ARBA" id="ARBA00022963"/>
    </source>
</evidence>